<protein>
    <submittedName>
        <fullName evidence="2">Uncharacterized protein isoform X1</fullName>
    </submittedName>
</protein>
<evidence type="ECO:0000313" key="1">
    <source>
        <dbReference type="Proteomes" id="UP000000437"/>
    </source>
</evidence>
<proteinExistence type="predicted"/>
<name>A0AC58IGL5_DANRE</name>
<dbReference type="Proteomes" id="UP000000437">
    <property type="component" value="Chromosome 22"/>
</dbReference>
<sequence length="282" mass="31205">MLKLKKMIHLIVFNLTLLHLFVCSPGVSDAVTVKPVMVGESVTLEIQGNGDIEWKFKPHNILIAHINRDEITLLDDILDGGFKGRLTLDQTGSLTINNTRITDSGDYKAINTSTEMLLHTFRLTVYAPLPTPVISTLTQHPAASPESKCVLLCSVVNVSAVSLSWYRGNRLLSNTSVSDLSICLFLSLGVEYQDKNTYSCVVKNPIRNHTTHLDTPCNTHSENGLFPKHVILLVLSAVVGVAMVTAVVTVLVYKFISRRLQKKKRAQEEAKNAYSSLVFCKK</sequence>
<accession>A0AC58IGL5</accession>
<dbReference type="RefSeq" id="XP_073793384.1">
    <property type="nucleotide sequence ID" value="XM_073937283.1"/>
</dbReference>
<keyword evidence="1" id="KW-1185">Reference proteome</keyword>
<gene>
    <name evidence="2" type="primary">LOC141380171</name>
</gene>
<evidence type="ECO:0000313" key="2">
    <source>
        <dbReference type="RefSeq" id="XP_073793384.1"/>
    </source>
</evidence>
<organism evidence="1 2">
    <name type="scientific">Danio rerio</name>
    <name type="common">Zebrafish</name>
    <name type="synonym">Brachydanio rerio</name>
    <dbReference type="NCBI Taxonomy" id="7955"/>
    <lineage>
        <taxon>Eukaryota</taxon>
        <taxon>Metazoa</taxon>
        <taxon>Chordata</taxon>
        <taxon>Craniata</taxon>
        <taxon>Vertebrata</taxon>
        <taxon>Euteleostomi</taxon>
        <taxon>Actinopterygii</taxon>
        <taxon>Neopterygii</taxon>
        <taxon>Teleostei</taxon>
        <taxon>Ostariophysi</taxon>
        <taxon>Cypriniformes</taxon>
        <taxon>Danionidae</taxon>
        <taxon>Danioninae</taxon>
        <taxon>Danio</taxon>
    </lineage>
</organism>
<reference evidence="2" key="1">
    <citation type="submission" date="2025-08" db="UniProtKB">
        <authorList>
            <consortium name="RefSeq"/>
        </authorList>
    </citation>
    <scope>IDENTIFICATION</scope>
    <source>
        <strain evidence="2">Tuebingen</strain>
        <tissue evidence="2">Fibroblasts and whole tissue</tissue>
    </source>
</reference>